<dbReference type="GO" id="GO:0005829">
    <property type="term" value="C:cytosol"/>
    <property type="evidence" value="ECO:0007669"/>
    <property type="project" value="UniProtKB-ARBA"/>
</dbReference>
<evidence type="ECO:0000313" key="3">
    <source>
        <dbReference type="Proteomes" id="UP000215595"/>
    </source>
</evidence>
<dbReference type="InterPro" id="IPR002059">
    <property type="entry name" value="CSP_DNA-bd"/>
</dbReference>
<dbReference type="EMBL" id="NCEB01000032">
    <property type="protein sequence ID" value="OYX31413.1"/>
    <property type="molecule type" value="Genomic_DNA"/>
</dbReference>
<name>A0A258FHW1_9CAUL</name>
<comment type="caution">
    <text evidence="2">The sequence shown here is derived from an EMBL/GenBank/DDBJ whole genome shotgun (WGS) entry which is preliminary data.</text>
</comment>
<dbReference type="InterPro" id="IPR011129">
    <property type="entry name" value="CSD"/>
</dbReference>
<dbReference type="Pfam" id="PF00313">
    <property type="entry name" value="CSD"/>
    <property type="match status" value="2"/>
</dbReference>
<dbReference type="GO" id="GO:0003677">
    <property type="term" value="F:DNA binding"/>
    <property type="evidence" value="ECO:0007669"/>
    <property type="project" value="UniProtKB-KW"/>
</dbReference>
<dbReference type="SUPFAM" id="SSF50249">
    <property type="entry name" value="Nucleic acid-binding proteins"/>
    <property type="match status" value="2"/>
</dbReference>
<dbReference type="AlphaFoldDB" id="A0A258FHW1"/>
<dbReference type="Proteomes" id="UP000215595">
    <property type="component" value="Unassembled WGS sequence"/>
</dbReference>
<evidence type="ECO:0000259" key="1">
    <source>
        <dbReference type="PROSITE" id="PS51857"/>
    </source>
</evidence>
<dbReference type="SMART" id="SM00357">
    <property type="entry name" value="CSP"/>
    <property type="match status" value="2"/>
</dbReference>
<dbReference type="InterPro" id="IPR050181">
    <property type="entry name" value="Cold_shock_domain"/>
</dbReference>
<dbReference type="PANTHER" id="PTHR11544">
    <property type="entry name" value="COLD SHOCK DOMAIN CONTAINING PROTEINS"/>
    <property type="match status" value="1"/>
</dbReference>
<feature type="domain" description="CSD" evidence="1">
    <location>
        <begin position="126"/>
        <end position="191"/>
    </location>
</feature>
<keyword evidence="2" id="KW-0238">DNA-binding</keyword>
<organism evidence="2 3">
    <name type="scientific">Brevundimonas subvibrioides</name>
    <dbReference type="NCBI Taxonomy" id="74313"/>
    <lineage>
        <taxon>Bacteria</taxon>
        <taxon>Pseudomonadati</taxon>
        <taxon>Pseudomonadota</taxon>
        <taxon>Alphaproteobacteria</taxon>
        <taxon>Caulobacterales</taxon>
        <taxon>Caulobacteraceae</taxon>
        <taxon>Brevundimonas</taxon>
    </lineage>
</organism>
<dbReference type="CDD" id="cd04458">
    <property type="entry name" value="CSP_CDS"/>
    <property type="match status" value="2"/>
</dbReference>
<dbReference type="InterPro" id="IPR012340">
    <property type="entry name" value="NA-bd_OB-fold"/>
</dbReference>
<dbReference type="PROSITE" id="PS51857">
    <property type="entry name" value="CSD_2"/>
    <property type="match status" value="2"/>
</dbReference>
<accession>A0A258FHW1</accession>
<dbReference type="PRINTS" id="PR00050">
    <property type="entry name" value="COLDSHOCK"/>
</dbReference>
<proteinExistence type="predicted"/>
<reference evidence="2 3" key="1">
    <citation type="submission" date="2017-03" db="EMBL/GenBank/DDBJ databases">
        <title>Lifting the veil on microbial sulfur biogeochemistry in mining wastewaters.</title>
        <authorList>
            <person name="Kantor R.S."/>
            <person name="Colenbrander Nelson T."/>
            <person name="Marshall S."/>
            <person name="Bennett D."/>
            <person name="Apte S."/>
            <person name="Camacho D."/>
            <person name="Thomas B.C."/>
            <person name="Warren L.A."/>
            <person name="Banfield J.F."/>
        </authorList>
    </citation>
    <scope>NUCLEOTIDE SEQUENCE [LARGE SCALE GENOMIC DNA]</scope>
    <source>
        <strain evidence="2">32-69-9</strain>
    </source>
</reference>
<evidence type="ECO:0000313" key="2">
    <source>
        <dbReference type="EMBL" id="OYX31413.1"/>
    </source>
</evidence>
<sequence>MCADGGLNVSEIEGLDVTDTVRVVGRVKWFDPGKGYGFIVPDDPGVTDHKDVLLHVSSLRDGGWDLAGEGASIACDCARRPKGWQVVHVHDLGEADPEMATPKRGYESLKSDRRSLSMAEEVGGDLEMATVKWFNRTKGYGFVVRSTDPGDIFVHIETLRRCGLDDLVPGETVAVRFASGPKGLVVAEIKPGG</sequence>
<dbReference type="Gene3D" id="2.40.50.140">
    <property type="entry name" value="Nucleic acid-binding proteins"/>
    <property type="match status" value="2"/>
</dbReference>
<protein>
    <submittedName>
        <fullName evidence="2">DNA-binding protein</fullName>
    </submittedName>
</protein>
<gene>
    <name evidence="2" type="ORF">B7Z01_12750</name>
</gene>
<feature type="domain" description="CSD" evidence="1">
    <location>
        <begin position="22"/>
        <end position="91"/>
    </location>
</feature>